<evidence type="ECO:0000256" key="1">
    <source>
        <dbReference type="SAM" id="Phobius"/>
    </source>
</evidence>
<feature type="transmembrane region" description="Helical" evidence="1">
    <location>
        <begin position="7"/>
        <end position="27"/>
    </location>
</feature>
<keyword evidence="3" id="KW-1185">Reference proteome</keyword>
<sequence length="175" mass="21518">MRYYNNLSLYYLQVYIIYDSIFLYRLYRSFIQSLPLLFAWYQVAQQEIREKTLSACTQEEILVDKVKQLKKQSVFINEIERLRNSAVFRHIKLKILKYKELECNKLFLQSVSEQHFINLEDLYLKRWLTPEQILDNIFQDKLESYFTLPSFFDRSKELKRIAYDIDEKKIYYITQ</sequence>
<evidence type="ECO:0000313" key="3">
    <source>
        <dbReference type="Proteomes" id="UP000688137"/>
    </source>
</evidence>
<organism evidence="2 3">
    <name type="scientific">Paramecium primaurelia</name>
    <dbReference type="NCBI Taxonomy" id="5886"/>
    <lineage>
        <taxon>Eukaryota</taxon>
        <taxon>Sar</taxon>
        <taxon>Alveolata</taxon>
        <taxon>Ciliophora</taxon>
        <taxon>Intramacronucleata</taxon>
        <taxon>Oligohymenophorea</taxon>
        <taxon>Peniculida</taxon>
        <taxon>Parameciidae</taxon>
        <taxon>Paramecium</taxon>
    </lineage>
</organism>
<proteinExistence type="predicted"/>
<dbReference type="AlphaFoldDB" id="A0A8S1K1G3"/>
<keyword evidence="1" id="KW-0812">Transmembrane</keyword>
<dbReference type="Proteomes" id="UP000688137">
    <property type="component" value="Unassembled WGS sequence"/>
</dbReference>
<dbReference type="EMBL" id="CAJJDM010000009">
    <property type="protein sequence ID" value="CAD8048463.1"/>
    <property type="molecule type" value="Genomic_DNA"/>
</dbReference>
<keyword evidence="1" id="KW-1133">Transmembrane helix</keyword>
<reference evidence="2" key="1">
    <citation type="submission" date="2021-01" db="EMBL/GenBank/DDBJ databases">
        <authorList>
            <consortium name="Genoscope - CEA"/>
            <person name="William W."/>
        </authorList>
    </citation>
    <scope>NUCLEOTIDE SEQUENCE</scope>
</reference>
<keyword evidence="1" id="KW-0472">Membrane</keyword>
<protein>
    <submittedName>
        <fullName evidence="2">Uncharacterized protein</fullName>
    </submittedName>
</protein>
<accession>A0A8S1K1G3</accession>
<comment type="caution">
    <text evidence="2">The sequence shown here is derived from an EMBL/GenBank/DDBJ whole genome shotgun (WGS) entry which is preliminary data.</text>
</comment>
<evidence type="ECO:0000313" key="2">
    <source>
        <dbReference type="EMBL" id="CAD8048463.1"/>
    </source>
</evidence>
<name>A0A8S1K1G3_PARPR</name>
<gene>
    <name evidence="2" type="ORF">PPRIM_AZ9-3.1.T0120476</name>
</gene>